<evidence type="ECO:0000313" key="1">
    <source>
        <dbReference type="EMBL" id="KAH7865619.1"/>
    </source>
</evidence>
<evidence type="ECO:0000313" key="2">
    <source>
        <dbReference type="Proteomes" id="UP000828048"/>
    </source>
</evidence>
<sequence length="266" mass="29980">MAPAIDFETEFPKTTSTYLSPQQRDQVFRKLKRVVVIVNTKLVEHDSKFYGGKHGKPRNSNDTDAMDRRGAGVILDKNGTILTTAYLVPDKLHSIHVRRENEGSWEAKAVVRNPKLDLAILVPKKKVYGYDFARLDSAESFHVGKEVLSIRHPLDLSYTSGIGQLACEDFRIFRDVRDNKKMASLRSEKLDDDLKLLQINNCHGSSSGAPVFNASGLVIGLTSFVSERFDFAVHLTVLRQFYKSYQDEKGEEMGKPSMKRKALSIS</sequence>
<organism evidence="1 2">
    <name type="scientific">Vaccinium darrowii</name>
    <dbReference type="NCBI Taxonomy" id="229202"/>
    <lineage>
        <taxon>Eukaryota</taxon>
        <taxon>Viridiplantae</taxon>
        <taxon>Streptophyta</taxon>
        <taxon>Embryophyta</taxon>
        <taxon>Tracheophyta</taxon>
        <taxon>Spermatophyta</taxon>
        <taxon>Magnoliopsida</taxon>
        <taxon>eudicotyledons</taxon>
        <taxon>Gunneridae</taxon>
        <taxon>Pentapetalae</taxon>
        <taxon>asterids</taxon>
        <taxon>Ericales</taxon>
        <taxon>Ericaceae</taxon>
        <taxon>Vaccinioideae</taxon>
        <taxon>Vaccinieae</taxon>
        <taxon>Vaccinium</taxon>
    </lineage>
</organism>
<reference evidence="1 2" key="1">
    <citation type="journal article" date="2021" name="Hortic Res">
        <title>High-quality reference genome and annotation aids understanding of berry development for evergreen blueberry (Vaccinium darrowii).</title>
        <authorList>
            <person name="Yu J."/>
            <person name="Hulse-Kemp A.M."/>
            <person name="Babiker E."/>
            <person name="Staton M."/>
        </authorList>
    </citation>
    <scope>NUCLEOTIDE SEQUENCE [LARGE SCALE GENOMIC DNA]</scope>
    <source>
        <strain evidence="2">cv. NJ 8807/NJ 8810</strain>
        <tissue evidence="1">Young leaf</tissue>
    </source>
</reference>
<dbReference type="EMBL" id="CM037159">
    <property type="protein sequence ID" value="KAH7865619.1"/>
    <property type="molecule type" value="Genomic_DNA"/>
</dbReference>
<name>A0ACB7ZJD5_9ERIC</name>
<keyword evidence="2" id="KW-1185">Reference proteome</keyword>
<dbReference type="Proteomes" id="UP000828048">
    <property type="component" value="Chromosome 9"/>
</dbReference>
<accession>A0ACB7ZJD5</accession>
<proteinExistence type="predicted"/>
<gene>
    <name evidence="1" type="ORF">Vadar_009024</name>
</gene>
<comment type="caution">
    <text evidence="1">The sequence shown here is derived from an EMBL/GenBank/DDBJ whole genome shotgun (WGS) entry which is preliminary data.</text>
</comment>
<protein>
    <submittedName>
        <fullName evidence="1">Uncharacterized protein</fullName>
    </submittedName>
</protein>